<dbReference type="InterPro" id="IPR053853">
    <property type="entry name" value="FitA-like_RHH"/>
</dbReference>
<evidence type="ECO:0000313" key="6">
    <source>
        <dbReference type="Proteomes" id="UP000533284"/>
    </source>
</evidence>
<accession>A0A0D4ZZT8</accession>
<reference evidence="2" key="1">
    <citation type="journal article" date="2014" name="Evolution">
        <title>Antibiotic resistance correlates with transmission in plasmid evolution.</title>
        <authorList>
            <person name="Turner P.E."/>
            <person name="Williams E.S."/>
            <person name="Okeke C."/>
            <person name="Cooper V.S."/>
            <person name="Duffy S."/>
            <person name="Wertz J.E."/>
        </authorList>
    </citation>
    <scope>NUCLEOTIDE SEQUENCE</scope>
    <source>
        <strain evidence="2">REL5382</strain>
        <plasmid evidence="2">pB15</plasmid>
    </source>
</reference>
<reference evidence="4 5" key="3">
    <citation type="submission" date="2019-10" db="EMBL/GenBank/DDBJ databases">
        <title>Comparative genomic analysis of antimicrobial resistant Escherichia coli of diverse origin.</title>
        <authorList>
            <person name="Ghatak S."/>
            <person name="Milton A.P."/>
            <person name="Rhetso K."/>
            <person name="Purkait D."/>
            <person name="Das S."/>
            <person name="Puro K.-U."/>
            <person name="Shakuntala I."/>
            <person name="Sen A."/>
            <person name="Sanjukta R."/>
            <person name="Priya G.B."/>
            <person name="Mawlong M."/>
            <person name="Lyngdoh V."/>
            <person name="Rynghang J."/>
            <person name="Mawphlang B.L."/>
        </authorList>
    </citation>
    <scope>NUCLEOTIDE SEQUENCE [LARGE SCALE GENOMIC DNA]</scope>
    <source>
        <strain evidence="4 5">SE161</strain>
    </source>
</reference>
<proteinExistence type="predicted"/>
<dbReference type="PROSITE" id="PS50943">
    <property type="entry name" value="HTH_CROC1"/>
    <property type="match status" value="1"/>
</dbReference>
<dbReference type="EMBL" id="AASDBN010000079">
    <property type="protein sequence ID" value="EFB1700425.1"/>
    <property type="molecule type" value="Genomic_DNA"/>
</dbReference>
<name>A0A0D4ZZT8_ECOLX</name>
<dbReference type="PATRIC" id="fig|562.10480.peg.4886"/>
<dbReference type="AlphaFoldDB" id="A0A0D4ZZT8"/>
<evidence type="ECO:0000313" key="4">
    <source>
        <dbReference type="EMBL" id="MTE91321.1"/>
    </source>
</evidence>
<dbReference type="InterPro" id="IPR001387">
    <property type="entry name" value="Cro/C1-type_HTH"/>
</dbReference>
<dbReference type="Pfam" id="PF22513">
    <property type="entry name" value="FitA-like_RHH"/>
    <property type="match status" value="1"/>
</dbReference>
<dbReference type="SUPFAM" id="SSF47598">
    <property type="entry name" value="Ribbon-helix-helix"/>
    <property type="match status" value="1"/>
</dbReference>
<organism evidence="2">
    <name type="scientific">Escherichia coli</name>
    <dbReference type="NCBI Taxonomy" id="562"/>
    <lineage>
        <taxon>Bacteria</taxon>
        <taxon>Pseudomonadati</taxon>
        <taxon>Pseudomonadota</taxon>
        <taxon>Gammaproteobacteria</taxon>
        <taxon>Enterobacterales</taxon>
        <taxon>Enterobacteriaceae</taxon>
        <taxon>Escherichia</taxon>
    </lineage>
</organism>
<dbReference type="Proteomes" id="UP000533284">
    <property type="component" value="Unassembled WGS sequence"/>
</dbReference>
<dbReference type="RefSeq" id="WP_001257838.1">
    <property type="nucleotide sequence ID" value="NZ_AP018575.1"/>
</dbReference>
<protein>
    <recommendedName>
        <fullName evidence="1">HTH cro/C1-type domain-containing protein</fullName>
    </recommendedName>
</protein>
<gene>
    <name evidence="4" type="ORF">F9B07_21375</name>
    <name evidence="3" type="ORF">FJQ40_24145</name>
</gene>
<evidence type="ECO:0000259" key="1">
    <source>
        <dbReference type="PROSITE" id="PS50943"/>
    </source>
</evidence>
<evidence type="ECO:0000313" key="5">
    <source>
        <dbReference type="Proteomes" id="UP000486847"/>
    </source>
</evidence>
<reference evidence="3 6" key="2">
    <citation type="submission" date="2019-06" db="EMBL/GenBank/DDBJ databases">
        <authorList>
            <consortium name="GenomeTrakr network: Whole genome sequencing for foodborne pathogen traceback"/>
        </authorList>
    </citation>
    <scope>NUCLEOTIDE SEQUENCE [LARGE SCALE GENOMIC DNA]</scope>
    <source>
        <strain evidence="3 6">PSU-1847</strain>
    </source>
</reference>
<sequence length="328" mass="37628">MRSRYVDRIIYMKKLLIRLIPDAIYEALEKTALHSERSLEAQARYILSCSVDNEKQLTGGERYQREITARLNQALSEANEVITAINLVPARIAEQLGHHDAIESENWFTGNAVPSFTELDELSDIFGCSPDWLKFGENVPYPKSSKGRINWNRGGEKDIDALLEPDNKGRKVSSIHIFRVNESGNILILREFENSITTDFFSTNLYLSDKEKIGQGGFHDLVDFLVILQSLYLKYINSNLLVKSYNISQYVLDSCYKSGEKHPITICSAGETSTWWEDIWHEDMIAQSRNNESYFWDGDKPLIDSLHKELQKNNRLKPNSELDMPLIG</sequence>
<dbReference type="EMBL" id="KM409652">
    <property type="protein sequence ID" value="AJW29792.1"/>
    <property type="molecule type" value="Genomic_DNA"/>
</dbReference>
<evidence type="ECO:0000313" key="3">
    <source>
        <dbReference type="EMBL" id="EFB1700425.1"/>
    </source>
</evidence>
<evidence type="ECO:0000313" key="2">
    <source>
        <dbReference type="EMBL" id="AJW29792.1"/>
    </source>
</evidence>
<geneLocation type="plasmid" evidence="2">
    <name>pB15</name>
</geneLocation>
<dbReference type="EMBL" id="WCEW01000032">
    <property type="protein sequence ID" value="MTE91321.1"/>
    <property type="molecule type" value="Genomic_DNA"/>
</dbReference>
<feature type="domain" description="HTH cro/C1-type" evidence="1">
    <location>
        <begin position="106"/>
        <end position="133"/>
    </location>
</feature>
<keyword evidence="2" id="KW-0614">Plasmid</keyword>
<dbReference type="InterPro" id="IPR010985">
    <property type="entry name" value="Ribbon_hlx_hlx"/>
</dbReference>
<dbReference type="Proteomes" id="UP000486847">
    <property type="component" value="Unassembled WGS sequence"/>
</dbReference>
<dbReference type="GO" id="GO:0006355">
    <property type="term" value="P:regulation of DNA-templated transcription"/>
    <property type="evidence" value="ECO:0007669"/>
    <property type="project" value="InterPro"/>
</dbReference>